<dbReference type="WBParaSite" id="JU765_v2.g10079.t1">
    <property type="protein sequence ID" value="JU765_v2.g10079.t1"/>
    <property type="gene ID" value="JU765_v2.g10079"/>
</dbReference>
<dbReference type="Proteomes" id="UP000887576">
    <property type="component" value="Unplaced"/>
</dbReference>
<sequence>MKRLVSLPWSIFFGSLFVGLTTIGLLGNIFVIIVISGDRKMRKSVMNMLLLNLAVADALNLITTTVEWVPTTVFGHPAWVFPNFMCPLARYFECVFLFSSILTQLVVCVERYIAIVYPIHAKRLCSRRNILLTIMSTWVFVFFLAFPYALYNEKRPNSRVCANPYMHTSFWSIYKWIEFTNFYFLPCIIFIFLYTKVCRVLWSKNKQLYEETNTLNDVSARSDALIMRRNVVKMLVACVSVYFICYSPIEGMFLSKALFNITVLPPYEVVLCLNALAVTCSACNPLLYTLFSKKFRTKITGLLSYRPSKRAVSGRTIEITYSFSKGCWAHQCQRPSELNSLLPYKATQQRSSSNSHSGIIV</sequence>
<evidence type="ECO:0000313" key="1">
    <source>
        <dbReference type="Proteomes" id="UP000887576"/>
    </source>
</evidence>
<organism evidence="1 2">
    <name type="scientific">Panagrolaimus sp. JU765</name>
    <dbReference type="NCBI Taxonomy" id="591449"/>
    <lineage>
        <taxon>Eukaryota</taxon>
        <taxon>Metazoa</taxon>
        <taxon>Ecdysozoa</taxon>
        <taxon>Nematoda</taxon>
        <taxon>Chromadorea</taxon>
        <taxon>Rhabditida</taxon>
        <taxon>Tylenchina</taxon>
        <taxon>Panagrolaimomorpha</taxon>
        <taxon>Panagrolaimoidea</taxon>
        <taxon>Panagrolaimidae</taxon>
        <taxon>Panagrolaimus</taxon>
    </lineage>
</organism>
<name>A0AC34PUK7_9BILA</name>
<protein>
    <submittedName>
        <fullName evidence="2">G-protein coupled receptors family 1 profile domain-containing protein</fullName>
    </submittedName>
</protein>
<evidence type="ECO:0000313" key="2">
    <source>
        <dbReference type="WBParaSite" id="JU765_v2.g10079.t1"/>
    </source>
</evidence>
<accession>A0AC34PUK7</accession>
<reference evidence="2" key="1">
    <citation type="submission" date="2022-11" db="UniProtKB">
        <authorList>
            <consortium name="WormBaseParasite"/>
        </authorList>
    </citation>
    <scope>IDENTIFICATION</scope>
</reference>
<proteinExistence type="predicted"/>